<evidence type="ECO:0000313" key="2">
    <source>
        <dbReference type="EMBL" id="GIF97704.1"/>
    </source>
</evidence>
<dbReference type="AlphaFoldDB" id="A0A8J3KM16"/>
<evidence type="ECO:0000256" key="1">
    <source>
        <dbReference type="SAM" id="MobiDB-lite"/>
    </source>
</evidence>
<keyword evidence="3" id="KW-1185">Reference proteome</keyword>
<reference evidence="2 3" key="1">
    <citation type="submission" date="2021-01" db="EMBL/GenBank/DDBJ databases">
        <title>Whole genome shotgun sequence of Catellatospora citrea NBRC 14495.</title>
        <authorList>
            <person name="Komaki H."/>
            <person name="Tamura T."/>
        </authorList>
    </citation>
    <scope>NUCLEOTIDE SEQUENCE [LARGE SCALE GENOMIC DNA]</scope>
    <source>
        <strain evidence="2 3">NBRC 14495</strain>
    </source>
</reference>
<sequence>MSPGRLRIQRGADPGAGKAYPGVGFGPASVRGLGEAADGTLVAEVSSGGGLTVMLPQAQARAAAPAIVAGEGAGAA</sequence>
<dbReference type="EMBL" id="BONH01000009">
    <property type="protein sequence ID" value="GIF97704.1"/>
    <property type="molecule type" value="Genomic_DNA"/>
</dbReference>
<evidence type="ECO:0000313" key="3">
    <source>
        <dbReference type="Proteomes" id="UP000659904"/>
    </source>
</evidence>
<accession>A0A8J3KM16</accession>
<dbReference type="Proteomes" id="UP000659904">
    <property type="component" value="Unassembled WGS sequence"/>
</dbReference>
<name>A0A8J3KM16_9ACTN</name>
<evidence type="ECO:0008006" key="4">
    <source>
        <dbReference type="Google" id="ProtNLM"/>
    </source>
</evidence>
<organism evidence="2 3">
    <name type="scientific">Catellatospora citrea</name>
    <dbReference type="NCBI Taxonomy" id="53366"/>
    <lineage>
        <taxon>Bacteria</taxon>
        <taxon>Bacillati</taxon>
        <taxon>Actinomycetota</taxon>
        <taxon>Actinomycetes</taxon>
        <taxon>Micromonosporales</taxon>
        <taxon>Micromonosporaceae</taxon>
        <taxon>Catellatospora</taxon>
    </lineage>
</organism>
<feature type="region of interest" description="Disordered" evidence="1">
    <location>
        <begin position="1"/>
        <end position="21"/>
    </location>
</feature>
<protein>
    <recommendedName>
        <fullName evidence="4">Histidine kinase</fullName>
    </recommendedName>
</protein>
<gene>
    <name evidence="2" type="ORF">Cci01nite_27980</name>
</gene>
<comment type="caution">
    <text evidence="2">The sequence shown here is derived from an EMBL/GenBank/DDBJ whole genome shotgun (WGS) entry which is preliminary data.</text>
</comment>
<proteinExistence type="predicted"/>